<name>C1MWR2_MICPC</name>
<dbReference type="EMBL" id="GG663741">
    <property type="protein sequence ID" value="EEH55921.1"/>
    <property type="molecule type" value="Genomic_DNA"/>
</dbReference>
<feature type="compositionally biased region" description="Gly residues" evidence="1">
    <location>
        <begin position="291"/>
        <end position="304"/>
    </location>
</feature>
<dbReference type="OrthoDB" id="78101at2759"/>
<proteinExistence type="predicted"/>
<dbReference type="GeneID" id="9685130"/>
<dbReference type="AlphaFoldDB" id="C1MWR2"/>
<feature type="compositionally biased region" description="Basic and acidic residues" evidence="1">
    <location>
        <begin position="250"/>
        <end position="260"/>
    </location>
</feature>
<feature type="domain" description="DUF4485" evidence="2">
    <location>
        <begin position="50"/>
        <end position="130"/>
    </location>
</feature>
<dbReference type="STRING" id="564608.C1MWR2"/>
<dbReference type="Pfam" id="PF14846">
    <property type="entry name" value="DUF4485"/>
    <property type="match status" value="1"/>
</dbReference>
<gene>
    <name evidence="3" type="ORF">MICPUCDRAFT_40446</name>
</gene>
<dbReference type="InterPro" id="IPR027831">
    <property type="entry name" value="DUF4485"/>
</dbReference>
<dbReference type="PANTHER" id="PTHR18871:SF2">
    <property type="entry name" value="CENTROSOMAL PROTEIN OF 112 KDA"/>
    <property type="match status" value="1"/>
</dbReference>
<evidence type="ECO:0000313" key="3">
    <source>
        <dbReference type="EMBL" id="EEH55921.1"/>
    </source>
</evidence>
<dbReference type="eggNOG" id="ENOG502S9MK">
    <property type="taxonomic scope" value="Eukaryota"/>
</dbReference>
<keyword evidence="4" id="KW-1185">Reference proteome</keyword>
<dbReference type="PANTHER" id="PTHR18871">
    <property type="entry name" value="CENTROSOMAL PROTEIN OF 112 KDA"/>
    <property type="match status" value="1"/>
</dbReference>
<feature type="compositionally biased region" description="Gly residues" evidence="1">
    <location>
        <begin position="434"/>
        <end position="444"/>
    </location>
</feature>
<dbReference type="Proteomes" id="UP000001876">
    <property type="component" value="Unassembled WGS sequence"/>
</dbReference>
<dbReference type="KEGG" id="mpp:MICPUCDRAFT_40446"/>
<feature type="region of interest" description="Disordered" evidence="1">
    <location>
        <begin position="340"/>
        <end position="363"/>
    </location>
</feature>
<organism evidence="4">
    <name type="scientific">Micromonas pusilla (strain CCMP1545)</name>
    <name type="common">Picoplanktonic green alga</name>
    <dbReference type="NCBI Taxonomy" id="564608"/>
    <lineage>
        <taxon>Eukaryota</taxon>
        <taxon>Viridiplantae</taxon>
        <taxon>Chlorophyta</taxon>
        <taxon>Mamiellophyceae</taxon>
        <taxon>Mamiellales</taxon>
        <taxon>Mamiellaceae</taxon>
        <taxon>Micromonas</taxon>
    </lineage>
</organism>
<dbReference type="RefSeq" id="XP_003059969.1">
    <property type="nucleotide sequence ID" value="XM_003059923.1"/>
</dbReference>
<evidence type="ECO:0000259" key="2">
    <source>
        <dbReference type="Pfam" id="PF14846"/>
    </source>
</evidence>
<feature type="region of interest" description="Disordered" evidence="1">
    <location>
        <begin position="425"/>
        <end position="468"/>
    </location>
</feature>
<reference evidence="3 4" key="1">
    <citation type="journal article" date="2009" name="Science">
        <title>Green evolution and dynamic adaptations revealed by genomes of the marine picoeukaryotes Micromonas.</title>
        <authorList>
            <person name="Worden A.Z."/>
            <person name="Lee J.H."/>
            <person name="Mock T."/>
            <person name="Rouze P."/>
            <person name="Simmons M.P."/>
            <person name="Aerts A.L."/>
            <person name="Allen A.E."/>
            <person name="Cuvelier M.L."/>
            <person name="Derelle E."/>
            <person name="Everett M.V."/>
            <person name="Foulon E."/>
            <person name="Grimwood J."/>
            <person name="Gundlach H."/>
            <person name="Henrissat B."/>
            <person name="Napoli C."/>
            <person name="McDonald S.M."/>
            <person name="Parker M.S."/>
            <person name="Rombauts S."/>
            <person name="Salamov A."/>
            <person name="Von Dassow P."/>
            <person name="Badger J.H."/>
            <person name="Coutinho P.M."/>
            <person name="Demir E."/>
            <person name="Dubchak I."/>
            <person name="Gentemann C."/>
            <person name="Eikrem W."/>
            <person name="Gready J.E."/>
            <person name="John U."/>
            <person name="Lanier W."/>
            <person name="Lindquist E.A."/>
            <person name="Lucas S."/>
            <person name="Mayer K.F."/>
            <person name="Moreau H."/>
            <person name="Not F."/>
            <person name="Otillar R."/>
            <person name="Panaud O."/>
            <person name="Pangilinan J."/>
            <person name="Paulsen I."/>
            <person name="Piegu B."/>
            <person name="Poliakov A."/>
            <person name="Robbens S."/>
            <person name="Schmutz J."/>
            <person name="Toulza E."/>
            <person name="Wyss T."/>
            <person name="Zelensky A."/>
            <person name="Zhou K."/>
            <person name="Armbrust E.V."/>
            <person name="Bhattacharya D."/>
            <person name="Goodenough U.W."/>
            <person name="Van de Peer Y."/>
            <person name="Grigoriev I.V."/>
        </authorList>
    </citation>
    <scope>NUCLEOTIDE SEQUENCE [LARGE SCALE GENOMIC DNA]</scope>
    <source>
        <strain evidence="3 4">CCMP1545</strain>
    </source>
</reference>
<feature type="compositionally biased region" description="Low complexity" evidence="1">
    <location>
        <begin position="348"/>
        <end position="358"/>
    </location>
</feature>
<protein>
    <submittedName>
        <fullName evidence="3">Predicted protein</fullName>
    </submittedName>
</protein>
<dbReference type="InterPro" id="IPR055310">
    <property type="entry name" value="CEP112"/>
</dbReference>
<accession>C1MWR2</accession>
<sequence>MSFSFPGVREDFFRAGVKLSPARGERASYGASPQLGPGHGTLEHERRCALDDAFRNATHEISTRLAMVARAPRIRCEAWIKKLSEPEKNAAWKKNRNNHARLLLHQLGVGRLEAPFDKMPYDGRLAMLPPHALYCLAFGGGGGGGGLSGGSGRWNARRASKECSNDRRRGPFLESVGKTSYRSLLDDFGPIGGGPNSPTTRASLEDLLRRAEASCAMTAMTTSADPAAAAYSAAMEDIAVPLSERTKRATDAAKRAKADADADASASGGGFSRSKSKTIVTPTKRERGRGSTTGGAGGGGGGVVVVGDSEHVNELGAIRERCRELEYRCDARAFSFLSSRANDDDQSRSSTSSSTLTDRGPPRVVRLGRAEEIATASRRESELAKEALLKTQKAKGDELKALRIAHKKEIDQLIETFERRRSGDVGDMLRGDAAGTGTGTGTGGTPRRAAARSLPAYSPIPKDPRKSAEEFESYLKKFQEQTAELKLHAKFATAGR</sequence>
<evidence type="ECO:0000313" key="4">
    <source>
        <dbReference type="Proteomes" id="UP000001876"/>
    </source>
</evidence>
<feature type="region of interest" description="Disordered" evidence="1">
    <location>
        <begin position="250"/>
        <end position="305"/>
    </location>
</feature>
<evidence type="ECO:0000256" key="1">
    <source>
        <dbReference type="SAM" id="MobiDB-lite"/>
    </source>
</evidence>